<keyword evidence="5 8" id="KW-0812">Transmembrane</keyword>
<feature type="transmembrane region" description="Helical" evidence="8">
    <location>
        <begin position="144"/>
        <end position="164"/>
    </location>
</feature>
<dbReference type="EMBL" id="JAINVV010000001">
    <property type="protein sequence ID" value="MBY8820812.1"/>
    <property type="molecule type" value="Genomic_DNA"/>
</dbReference>
<sequence>MAGIAQAAALFLALVLAAAAVHKLVARDRLAVATGRLTGLAPPLAGVATLAAAAVEAAAAIALALPPARPIGALLAAALWTVYGVALLAARRRGESAFDCGCGFAVQRKPVDGFTIARPFGLALIAAIVALLPTTPVPIVEPVFAALALYALFLAAGEIAALPAQPSNRSLAR</sequence>
<comment type="function">
    <text evidence="1">May be specifically involved in the processing, transport, and/or maturation of the MADH beta-subunit.</text>
</comment>
<reference evidence="10 11" key="1">
    <citation type="submission" date="2021-08" db="EMBL/GenBank/DDBJ databases">
        <authorList>
            <person name="Tuo L."/>
        </authorList>
    </citation>
    <scope>NUCLEOTIDE SEQUENCE [LARGE SCALE GENOMIC DNA]</scope>
    <source>
        <strain evidence="10 11">JCM 31229</strain>
    </source>
</reference>
<evidence type="ECO:0000313" key="11">
    <source>
        <dbReference type="Proteomes" id="UP000706039"/>
    </source>
</evidence>
<dbReference type="Pfam" id="PF07291">
    <property type="entry name" value="MauE"/>
    <property type="match status" value="1"/>
</dbReference>
<evidence type="ECO:0000256" key="1">
    <source>
        <dbReference type="ARBA" id="ARBA00003475"/>
    </source>
</evidence>
<keyword evidence="6 8" id="KW-1133">Transmembrane helix</keyword>
<feature type="transmembrane region" description="Helical" evidence="8">
    <location>
        <begin position="37"/>
        <end position="65"/>
    </location>
</feature>
<protein>
    <recommendedName>
        <fullName evidence="4">Methylamine utilization protein MauE</fullName>
    </recommendedName>
</protein>
<feature type="domain" description="Methylamine utilisation protein MauE" evidence="9">
    <location>
        <begin position="3"/>
        <end position="131"/>
    </location>
</feature>
<evidence type="ECO:0000256" key="2">
    <source>
        <dbReference type="ARBA" id="ARBA00004141"/>
    </source>
</evidence>
<feature type="transmembrane region" description="Helical" evidence="8">
    <location>
        <begin position="111"/>
        <end position="132"/>
    </location>
</feature>
<organism evidence="10 11">
    <name type="scientific">Sphingomonas colocasiae</name>
    <dbReference type="NCBI Taxonomy" id="1848973"/>
    <lineage>
        <taxon>Bacteria</taxon>
        <taxon>Pseudomonadati</taxon>
        <taxon>Pseudomonadota</taxon>
        <taxon>Alphaproteobacteria</taxon>
        <taxon>Sphingomonadales</taxon>
        <taxon>Sphingomonadaceae</taxon>
        <taxon>Sphingomonas</taxon>
    </lineage>
</organism>
<proteinExistence type="predicted"/>
<accession>A0ABS7PHN1</accession>
<evidence type="ECO:0000256" key="6">
    <source>
        <dbReference type="ARBA" id="ARBA00022989"/>
    </source>
</evidence>
<feature type="transmembrane region" description="Helical" evidence="8">
    <location>
        <begin position="71"/>
        <end position="90"/>
    </location>
</feature>
<dbReference type="RefSeq" id="WP_222987921.1">
    <property type="nucleotide sequence ID" value="NZ_JAINVV010000001.1"/>
</dbReference>
<keyword evidence="11" id="KW-1185">Reference proteome</keyword>
<evidence type="ECO:0000256" key="4">
    <source>
        <dbReference type="ARBA" id="ARBA00019078"/>
    </source>
</evidence>
<dbReference type="Proteomes" id="UP000706039">
    <property type="component" value="Unassembled WGS sequence"/>
</dbReference>
<dbReference type="InterPro" id="IPR009908">
    <property type="entry name" value="Methylamine_util_MauE"/>
</dbReference>
<evidence type="ECO:0000313" key="10">
    <source>
        <dbReference type="EMBL" id="MBY8820812.1"/>
    </source>
</evidence>
<name>A0ABS7PHN1_9SPHN</name>
<gene>
    <name evidence="10" type="ORF">K7G82_00825</name>
</gene>
<evidence type="ECO:0000256" key="8">
    <source>
        <dbReference type="SAM" id="Phobius"/>
    </source>
</evidence>
<evidence type="ECO:0000256" key="5">
    <source>
        <dbReference type="ARBA" id="ARBA00022692"/>
    </source>
</evidence>
<feature type="transmembrane region" description="Helical" evidence="8">
    <location>
        <begin position="6"/>
        <end position="25"/>
    </location>
</feature>
<evidence type="ECO:0000256" key="7">
    <source>
        <dbReference type="ARBA" id="ARBA00023136"/>
    </source>
</evidence>
<evidence type="ECO:0000256" key="3">
    <source>
        <dbReference type="ARBA" id="ARBA00004856"/>
    </source>
</evidence>
<comment type="caution">
    <text evidence="10">The sequence shown here is derived from an EMBL/GenBank/DDBJ whole genome shotgun (WGS) entry which is preliminary data.</text>
</comment>
<evidence type="ECO:0000259" key="9">
    <source>
        <dbReference type="Pfam" id="PF07291"/>
    </source>
</evidence>
<keyword evidence="7 8" id="KW-0472">Membrane</keyword>
<comment type="subcellular location">
    <subcellularLocation>
        <location evidence="2">Membrane</location>
        <topology evidence="2">Multi-pass membrane protein</topology>
    </subcellularLocation>
</comment>
<comment type="pathway">
    <text evidence="3">One-carbon metabolism; methylamine degradation.</text>
</comment>